<reference evidence="1" key="1">
    <citation type="submission" date="2023-05" db="EMBL/GenBank/DDBJ databases">
        <title>Nepenthes gracilis genome sequencing.</title>
        <authorList>
            <person name="Fukushima K."/>
        </authorList>
    </citation>
    <scope>NUCLEOTIDE SEQUENCE</scope>
    <source>
        <strain evidence="1">SING2019-196</strain>
    </source>
</reference>
<name>A0AAD3P760_NEPGR</name>
<dbReference type="AlphaFoldDB" id="A0AAD3P760"/>
<dbReference type="GO" id="GO:0006355">
    <property type="term" value="P:regulation of DNA-templated transcription"/>
    <property type="evidence" value="ECO:0007669"/>
    <property type="project" value="InterPro"/>
</dbReference>
<proteinExistence type="predicted"/>
<dbReference type="PANTHER" id="PTHR44083">
    <property type="entry name" value="TOPLESS-RELATED PROTEIN 1-RELATED"/>
    <property type="match status" value="1"/>
</dbReference>
<comment type="caution">
    <text evidence="1">The sequence shown here is derived from an EMBL/GenBank/DDBJ whole genome shotgun (WGS) entry which is preliminary data.</text>
</comment>
<evidence type="ECO:0000313" key="2">
    <source>
        <dbReference type="Proteomes" id="UP001279734"/>
    </source>
</evidence>
<dbReference type="InterPro" id="IPR015943">
    <property type="entry name" value="WD40/YVTN_repeat-like_dom_sf"/>
</dbReference>
<gene>
    <name evidence="1" type="ORF">Nepgr_002496</name>
</gene>
<dbReference type="PANTHER" id="PTHR44083:SF45">
    <property type="entry name" value="TOPLESS-RELATED PROTEIN 1"/>
    <property type="match status" value="1"/>
</dbReference>
<dbReference type="InterPro" id="IPR027728">
    <property type="entry name" value="Topless_fam"/>
</dbReference>
<accession>A0AAD3P760</accession>
<dbReference type="EMBL" id="BSYO01000002">
    <property type="protein sequence ID" value="GMH00657.1"/>
    <property type="molecule type" value="Genomic_DNA"/>
</dbReference>
<organism evidence="1 2">
    <name type="scientific">Nepenthes gracilis</name>
    <name type="common">Slender pitcher plant</name>
    <dbReference type="NCBI Taxonomy" id="150966"/>
    <lineage>
        <taxon>Eukaryota</taxon>
        <taxon>Viridiplantae</taxon>
        <taxon>Streptophyta</taxon>
        <taxon>Embryophyta</taxon>
        <taxon>Tracheophyta</taxon>
        <taxon>Spermatophyta</taxon>
        <taxon>Magnoliopsida</taxon>
        <taxon>eudicotyledons</taxon>
        <taxon>Gunneridae</taxon>
        <taxon>Pentapetalae</taxon>
        <taxon>Caryophyllales</taxon>
        <taxon>Nepenthaceae</taxon>
        <taxon>Nepenthes</taxon>
    </lineage>
</organism>
<dbReference type="InterPro" id="IPR036322">
    <property type="entry name" value="WD40_repeat_dom_sf"/>
</dbReference>
<dbReference type="Gene3D" id="2.130.10.10">
    <property type="entry name" value="YVTN repeat-like/Quinoprotein amine dehydrogenase"/>
    <property type="match status" value="1"/>
</dbReference>
<protein>
    <submittedName>
        <fullName evidence="1">Uncharacterized protein</fullName>
    </submittedName>
</protein>
<sequence length="179" mass="20035">MSMDFHPLHQTLLLVGTNTGDIGLRKVCSEEKLILQSFTVWDTSKCKLELKIVLSRDPTSHIDRVSWSADGSLFGLAYSKHPAYTCAYSDGSNIQQHFEIDAHYGGVTGLAIAIPMGNFPLKRRVKAAERPQSLPLLSNYPPFPSIVLCRTPLPVFFVNFFIDRRSTAIVHVTVYLELL</sequence>
<evidence type="ECO:0000313" key="1">
    <source>
        <dbReference type="EMBL" id="GMH00657.1"/>
    </source>
</evidence>
<dbReference type="Proteomes" id="UP001279734">
    <property type="component" value="Unassembled WGS sequence"/>
</dbReference>
<keyword evidence="2" id="KW-1185">Reference proteome</keyword>
<dbReference type="SUPFAM" id="SSF50978">
    <property type="entry name" value="WD40 repeat-like"/>
    <property type="match status" value="1"/>
</dbReference>